<dbReference type="PATRIC" id="fig|1705409.3.peg.1227"/>
<evidence type="ECO:0000256" key="6">
    <source>
        <dbReference type="ARBA" id="ARBA00023274"/>
    </source>
</evidence>
<evidence type="ECO:0000256" key="2">
    <source>
        <dbReference type="ARBA" id="ARBA00009462"/>
    </source>
</evidence>
<dbReference type="InterPro" id="IPR036756">
    <property type="entry name" value="H/ACA_rnp_Nop10_sf"/>
</dbReference>
<accession>A0A150J3Q5</accession>
<dbReference type="GO" id="GO:0030515">
    <property type="term" value="F:snoRNA binding"/>
    <property type="evidence" value="ECO:0007669"/>
    <property type="project" value="InterPro"/>
</dbReference>
<sequence>MFRVMRVKGPLRDHNMKMKICPKCNKYTLKDLCPLCNSPAVNPHPPKFSPEDKYGKYRRLIKKESGVL</sequence>
<dbReference type="STRING" id="1705564.APG08_01194"/>
<dbReference type="AlphaFoldDB" id="A0A150J3Q5"/>
<dbReference type="PANTHER" id="PTHR13305">
    <property type="entry name" value="RIBOSOME BIOGENESIS PROTEIN NOP10"/>
    <property type="match status" value="1"/>
</dbReference>
<evidence type="ECO:0000256" key="3">
    <source>
        <dbReference type="ARBA" id="ARBA00018821"/>
    </source>
</evidence>
<organism evidence="8 9">
    <name type="scientific">Candidatus Methanofastidiosum methylothiophilum</name>
    <dbReference type="NCBI Taxonomy" id="1705564"/>
    <lineage>
        <taxon>Archaea</taxon>
        <taxon>Methanobacteriati</taxon>
        <taxon>Methanobacteriota</taxon>
        <taxon>Stenosarchaea group</taxon>
        <taxon>Candidatus Methanofastidiosia</taxon>
        <taxon>Candidatus Methanofastidiosales</taxon>
        <taxon>Candidatus Methanofastidiosaceae</taxon>
        <taxon>Candidatus Methanofastidiosum</taxon>
    </lineage>
</organism>
<dbReference type="PANTHER" id="PTHR13305:SF0">
    <property type="entry name" value="H_ACA RIBONUCLEOPROTEIN COMPLEX SUBUNIT 3"/>
    <property type="match status" value="1"/>
</dbReference>
<dbReference type="GO" id="GO:1990904">
    <property type="term" value="C:ribonucleoprotein complex"/>
    <property type="evidence" value="ECO:0007669"/>
    <property type="project" value="UniProtKB-KW"/>
</dbReference>
<evidence type="ECO:0000313" key="9">
    <source>
        <dbReference type="Proteomes" id="UP000075398"/>
    </source>
</evidence>
<dbReference type="NCBIfam" id="NF009623">
    <property type="entry name" value="PRK13130.1"/>
    <property type="match status" value="1"/>
</dbReference>
<evidence type="ECO:0000256" key="4">
    <source>
        <dbReference type="ARBA" id="ARBA00022517"/>
    </source>
</evidence>
<dbReference type="InterPro" id="IPR007264">
    <property type="entry name" value="H/ACA_rnp_Nop10"/>
</dbReference>
<dbReference type="GO" id="GO:0001522">
    <property type="term" value="P:pseudouridine synthesis"/>
    <property type="evidence" value="ECO:0007669"/>
    <property type="project" value="InterPro"/>
</dbReference>
<comment type="caution">
    <text evidence="8">The sequence shown here is derived from an EMBL/GenBank/DDBJ whole genome shotgun (WGS) entry which is preliminary data.</text>
</comment>
<reference evidence="8 9" key="1">
    <citation type="journal article" date="2016" name="ISME J.">
        <title>Chasing the elusive Euryarchaeota class WSA2: genomes reveal a uniquely fastidious methyl-reducing methanogen.</title>
        <authorList>
            <person name="Nobu M.K."/>
            <person name="Narihiro T."/>
            <person name="Kuroda K."/>
            <person name="Mei R."/>
            <person name="Liu W.T."/>
        </authorList>
    </citation>
    <scope>NUCLEOTIDE SEQUENCE [LARGE SCALE GENOMIC DNA]</scope>
    <source>
        <strain evidence="8">U1lsi0528_Bin055</strain>
    </source>
</reference>
<evidence type="ECO:0000256" key="7">
    <source>
        <dbReference type="HAMAP-Rule" id="MF_00803"/>
    </source>
</evidence>
<dbReference type="Gene3D" id="2.20.28.40">
    <property type="entry name" value="H/ACA ribonucleoprotein complex, subunit Nop10"/>
    <property type="match status" value="1"/>
</dbReference>
<dbReference type="Proteomes" id="UP000075398">
    <property type="component" value="Unassembled WGS sequence"/>
</dbReference>
<keyword evidence="4 7" id="KW-0690">Ribosome biogenesis</keyword>
<evidence type="ECO:0000313" key="8">
    <source>
        <dbReference type="EMBL" id="KYC51745.1"/>
    </source>
</evidence>
<evidence type="ECO:0000256" key="1">
    <source>
        <dbReference type="ARBA" id="ARBA00002325"/>
    </source>
</evidence>
<dbReference type="SUPFAM" id="SSF144210">
    <property type="entry name" value="Nop10-like SnoRNP"/>
    <property type="match status" value="1"/>
</dbReference>
<comment type="function">
    <text evidence="1 7">Involved in ribosome biogenesis; more specifically in 18S rRNA pseudouridylation and in cleavage of pre-rRNA.</text>
</comment>
<keyword evidence="6 7" id="KW-0687">Ribonucleoprotein</keyword>
<gene>
    <name evidence="7" type="primary">nop10</name>
    <name evidence="8" type="ORF">AMQ22_01185</name>
</gene>
<name>A0A150J3Q5_9EURY</name>
<keyword evidence="5 7" id="KW-0698">rRNA processing</keyword>
<protein>
    <recommendedName>
        <fullName evidence="3 7">Ribosome biogenesis protein Nop10</fullName>
    </recommendedName>
</protein>
<dbReference type="EMBL" id="LNGC01000048">
    <property type="protein sequence ID" value="KYC51745.1"/>
    <property type="molecule type" value="Genomic_DNA"/>
</dbReference>
<comment type="similarity">
    <text evidence="2 7">Belongs to the NOP10 family.</text>
</comment>
<proteinExistence type="inferred from homology"/>
<evidence type="ECO:0000256" key="5">
    <source>
        <dbReference type="ARBA" id="ARBA00022552"/>
    </source>
</evidence>
<dbReference type="InterPro" id="IPR023532">
    <property type="entry name" value="Nop10_arc-typ"/>
</dbReference>
<dbReference type="GO" id="GO:0006364">
    <property type="term" value="P:rRNA processing"/>
    <property type="evidence" value="ECO:0007669"/>
    <property type="project" value="UniProtKB-UniRule"/>
</dbReference>
<dbReference type="Pfam" id="PF04135">
    <property type="entry name" value="Nop10p"/>
    <property type="match status" value="1"/>
</dbReference>
<dbReference type="HAMAP" id="MF_00803">
    <property type="entry name" value="Nop10"/>
    <property type="match status" value="1"/>
</dbReference>